<accession>A0A845AE29</accession>
<evidence type="ECO:0000313" key="2">
    <source>
        <dbReference type="EMBL" id="MXP27649.1"/>
    </source>
</evidence>
<feature type="compositionally biased region" description="Basic and acidic residues" evidence="1">
    <location>
        <begin position="108"/>
        <end position="127"/>
    </location>
</feature>
<protein>
    <recommendedName>
        <fullName evidence="4">Flagellar FliJ protein</fullName>
    </recommendedName>
</protein>
<keyword evidence="3" id="KW-1185">Reference proteome</keyword>
<evidence type="ECO:0000256" key="1">
    <source>
        <dbReference type="SAM" id="MobiDB-lite"/>
    </source>
</evidence>
<dbReference type="EMBL" id="WTYA01000001">
    <property type="protein sequence ID" value="MXP27649.1"/>
    <property type="molecule type" value="Genomic_DNA"/>
</dbReference>
<sequence>MDERTRLRRLQLVSCLREVEHREAAGRLHAEMGRESHARLVADRTTGLLEHYQARRDARDALELGLQQVMAQGTRQMHRSARDHLSELSRQTEVVMQQEQAARRRRDRTQEMADKAARQLADAEHTADSVQQRTGTILDHERS</sequence>
<name>A0A845AE29_9SPHN</name>
<comment type="caution">
    <text evidence="2">The sequence shown here is derived from an EMBL/GenBank/DDBJ whole genome shotgun (WGS) entry which is preliminary data.</text>
</comment>
<dbReference type="AlphaFoldDB" id="A0A845AE29"/>
<organism evidence="2 3">
    <name type="scientific">Qipengyuania algicida</name>
    <dbReference type="NCBI Taxonomy" id="1836209"/>
    <lineage>
        <taxon>Bacteria</taxon>
        <taxon>Pseudomonadati</taxon>
        <taxon>Pseudomonadota</taxon>
        <taxon>Alphaproteobacteria</taxon>
        <taxon>Sphingomonadales</taxon>
        <taxon>Erythrobacteraceae</taxon>
        <taxon>Qipengyuania</taxon>
    </lineage>
</organism>
<evidence type="ECO:0008006" key="4">
    <source>
        <dbReference type="Google" id="ProtNLM"/>
    </source>
</evidence>
<evidence type="ECO:0000313" key="3">
    <source>
        <dbReference type="Proteomes" id="UP000439780"/>
    </source>
</evidence>
<feature type="region of interest" description="Disordered" evidence="1">
    <location>
        <begin position="73"/>
        <end position="143"/>
    </location>
</feature>
<gene>
    <name evidence="2" type="ORF">GRI58_02285</name>
</gene>
<reference evidence="2 3" key="1">
    <citation type="submission" date="2019-12" db="EMBL/GenBank/DDBJ databases">
        <title>Genomic-based taxomic classification of the family Erythrobacteraceae.</title>
        <authorList>
            <person name="Xu L."/>
        </authorList>
    </citation>
    <scope>NUCLEOTIDE SEQUENCE [LARGE SCALE GENOMIC DNA]</scope>
    <source>
        <strain evidence="2 3">KEMB 9005-328</strain>
    </source>
</reference>
<dbReference type="Proteomes" id="UP000439780">
    <property type="component" value="Unassembled WGS sequence"/>
</dbReference>
<dbReference type="RefSeq" id="WP_160751920.1">
    <property type="nucleotide sequence ID" value="NZ_WTYA01000001.1"/>
</dbReference>
<proteinExistence type="predicted"/>